<gene>
    <name evidence="1" type="ORF">LCGC14_2762220</name>
</gene>
<accession>A0A0F9BQ96</accession>
<dbReference type="InterPro" id="IPR056909">
    <property type="entry name" value="SU10_portal"/>
</dbReference>
<dbReference type="EMBL" id="LAZR01050798">
    <property type="protein sequence ID" value="KKK86541.1"/>
    <property type="molecule type" value="Genomic_DNA"/>
</dbReference>
<protein>
    <submittedName>
        <fullName evidence="1">Uncharacterized protein</fullName>
    </submittedName>
</protein>
<organism evidence="1">
    <name type="scientific">marine sediment metagenome</name>
    <dbReference type="NCBI Taxonomy" id="412755"/>
    <lineage>
        <taxon>unclassified sequences</taxon>
        <taxon>metagenomes</taxon>
        <taxon>ecological metagenomes</taxon>
    </lineage>
</organism>
<sequence>MLTPIHIKFSATAETQFRYYLKENLRSVINGLKDLHETRLPLWRRIYDAQPLETVRHFPFENASNLVVPIASIHSDTLQARISAAVFKLRPLWALQIGGDFGDEGEALRSSAENYLTDMALEPEQLDLYRVYRDFLGDVVKYGTSVIKSPWETLTEAMAVPAGDGNGSYNLVDEIVFDGPRPEKIAFEDLFIPPQTTVLSRAPFKAHRRRLSYTDLMIRKQRGIYDKLGIQAILGAPDRTGPTAPQKEQEAKAGTTTIQGEIAREWDIYECWCIYDDGGHTVRLIATYHALTDTLLRTIFSFFPDDPWVGARLFPRDGMYFGYGLVEKLSSFQEEISKQHNERHDAQTVAN</sequence>
<dbReference type="Pfam" id="PF23899">
    <property type="entry name" value="SU10_portal"/>
    <property type="match status" value="1"/>
</dbReference>
<evidence type="ECO:0000313" key="1">
    <source>
        <dbReference type="EMBL" id="KKK86541.1"/>
    </source>
</evidence>
<proteinExistence type="predicted"/>
<feature type="non-terminal residue" evidence="1">
    <location>
        <position position="351"/>
    </location>
</feature>
<dbReference type="AlphaFoldDB" id="A0A0F9BQ96"/>
<comment type="caution">
    <text evidence="1">The sequence shown here is derived from an EMBL/GenBank/DDBJ whole genome shotgun (WGS) entry which is preliminary data.</text>
</comment>
<name>A0A0F9BQ96_9ZZZZ</name>
<reference evidence="1" key="1">
    <citation type="journal article" date="2015" name="Nature">
        <title>Complex archaea that bridge the gap between prokaryotes and eukaryotes.</title>
        <authorList>
            <person name="Spang A."/>
            <person name="Saw J.H."/>
            <person name="Jorgensen S.L."/>
            <person name="Zaremba-Niedzwiedzka K."/>
            <person name="Martijn J."/>
            <person name="Lind A.E."/>
            <person name="van Eijk R."/>
            <person name="Schleper C."/>
            <person name="Guy L."/>
            <person name="Ettema T.J."/>
        </authorList>
    </citation>
    <scope>NUCLEOTIDE SEQUENCE</scope>
</reference>